<comment type="caution">
    <text evidence="2">The sequence shown here is derived from an EMBL/GenBank/DDBJ whole genome shotgun (WGS) entry which is preliminary data.</text>
</comment>
<protein>
    <submittedName>
        <fullName evidence="2">DUF981 family protein</fullName>
    </submittedName>
</protein>
<feature type="transmembrane region" description="Helical" evidence="1">
    <location>
        <begin position="242"/>
        <end position="266"/>
    </location>
</feature>
<feature type="transmembrane region" description="Helical" evidence="1">
    <location>
        <begin position="166"/>
        <end position="194"/>
    </location>
</feature>
<evidence type="ECO:0000313" key="3">
    <source>
        <dbReference type="Proteomes" id="UP001597260"/>
    </source>
</evidence>
<dbReference type="EMBL" id="JBHTMP010000047">
    <property type="protein sequence ID" value="MFD1324408.1"/>
    <property type="molecule type" value="Genomic_DNA"/>
</dbReference>
<organism evidence="2 3">
    <name type="scientific">Micromonospora sonneratiae</name>
    <dbReference type="NCBI Taxonomy" id="1184706"/>
    <lineage>
        <taxon>Bacteria</taxon>
        <taxon>Bacillati</taxon>
        <taxon>Actinomycetota</taxon>
        <taxon>Actinomycetes</taxon>
        <taxon>Micromonosporales</taxon>
        <taxon>Micromonosporaceae</taxon>
        <taxon>Micromonospora</taxon>
    </lineage>
</organism>
<feature type="transmembrane region" description="Helical" evidence="1">
    <location>
        <begin position="20"/>
        <end position="41"/>
    </location>
</feature>
<proteinExistence type="predicted"/>
<dbReference type="RefSeq" id="WP_377574994.1">
    <property type="nucleotide sequence ID" value="NZ_JBHTMP010000047.1"/>
</dbReference>
<keyword evidence="1" id="KW-1133">Transmembrane helix</keyword>
<feature type="transmembrane region" description="Helical" evidence="1">
    <location>
        <begin position="214"/>
        <end position="235"/>
    </location>
</feature>
<evidence type="ECO:0000313" key="2">
    <source>
        <dbReference type="EMBL" id="MFD1324408.1"/>
    </source>
</evidence>
<sequence>MVTGTLAEDGLKINWVEMPTYNTIMAVAAGVGLLLVVALGRRIVDHKPIVAEGWAVAFAILGAILFLTGLHMTLTWPLASGGFAFDNIIFGEPALAFGALLLGGAIVLWRRAPLFESVAAGDVSAAAGPGPVGTRSAASGAGSAASGAGVPGSGVGTDRREHIRQLVAPISVFVFALGLACFAIAAAGWTYTLFAAPPEEPISGEFAEYPLVEATFISGLYVLTGIGAVLLPFALRRFSRPLVVIGGVAWGLAGIAFTLFGALNFFTHIGLIVNTQ</sequence>
<feature type="transmembrane region" description="Helical" evidence="1">
    <location>
        <begin position="53"/>
        <end position="76"/>
    </location>
</feature>
<feature type="transmembrane region" description="Helical" evidence="1">
    <location>
        <begin position="88"/>
        <end position="109"/>
    </location>
</feature>
<dbReference type="InterPro" id="IPR009324">
    <property type="entry name" value="DUF981"/>
</dbReference>
<dbReference type="Proteomes" id="UP001597260">
    <property type="component" value="Unassembled WGS sequence"/>
</dbReference>
<evidence type="ECO:0000256" key="1">
    <source>
        <dbReference type="SAM" id="Phobius"/>
    </source>
</evidence>
<dbReference type="Pfam" id="PF06168">
    <property type="entry name" value="DUF981"/>
    <property type="match status" value="1"/>
</dbReference>
<accession>A0ABW3YIQ7</accession>
<keyword evidence="3" id="KW-1185">Reference proteome</keyword>
<gene>
    <name evidence="2" type="ORF">ACFQ4H_25295</name>
</gene>
<keyword evidence="1" id="KW-0812">Transmembrane</keyword>
<keyword evidence="1" id="KW-0472">Membrane</keyword>
<name>A0ABW3YIQ7_9ACTN</name>
<reference evidence="3" key="1">
    <citation type="journal article" date="2019" name="Int. J. Syst. Evol. Microbiol.">
        <title>The Global Catalogue of Microorganisms (GCM) 10K type strain sequencing project: providing services to taxonomists for standard genome sequencing and annotation.</title>
        <authorList>
            <consortium name="The Broad Institute Genomics Platform"/>
            <consortium name="The Broad Institute Genome Sequencing Center for Infectious Disease"/>
            <person name="Wu L."/>
            <person name="Ma J."/>
        </authorList>
    </citation>
    <scope>NUCLEOTIDE SEQUENCE [LARGE SCALE GENOMIC DNA]</scope>
    <source>
        <strain evidence="3">JCM 31037</strain>
    </source>
</reference>